<protein>
    <recommendedName>
        <fullName evidence="1">Flp pilus assembly protein RcpC/CpaB domain-containing protein</fullName>
    </recommendedName>
</protein>
<feature type="domain" description="Flp pilus assembly protein RcpC/CpaB" evidence="1">
    <location>
        <begin position="6"/>
        <end position="72"/>
    </location>
</feature>
<dbReference type="Proteomes" id="UP001144352">
    <property type="component" value="Unassembled WGS sequence"/>
</dbReference>
<accession>A0A9W6LDP9</accession>
<evidence type="ECO:0000313" key="3">
    <source>
        <dbReference type="Proteomes" id="UP001144352"/>
    </source>
</evidence>
<evidence type="ECO:0000313" key="2">
    <source>
        <dbReference type="EMBL" id="GLI38924.1"/>
    </source>
</evidence>
<gene>
    <name evidence="2" type="ORF">GHYDROH2_24250</name>
</gene>
<proteinExistence type="predicted"/>
<name>A0A9W6LDP9_9BACT</name>
<dbReference type="AlphaFoldDB" id="A0A9W6LDP9"/>
<dbReference type="NCBIfam" id="TIGR03177">
    <property type="entry name" value="pilus_cpaB"/>
    <property type="match status" value="1"/>
</dbReference>
<organism evidence="2 3">
    <name type="scientific">Geobacter hydrogenophilus</name>
    <dbReference type="NCBI Taxonomy" id="40983"/>
    <lineage>
        <taxon>Bacteria</taxon>
        <taxon>Pseudomonadati</taxon>
        <taxon>Thermodesulfobacteriota</taxon>
        <taxon>Desulfuromonadia</taxon>
        <taxon>Geobacterales</taxon>
        <taxon>Geobacteraceae</taxon>
        <taxon>Geobacter</taxon>
    </lineage>
</organism>
<sequence length="145" mass="15354">MTVLTADMPNSPNSTISKIVLQNVPILATGQITEQKEGKPVIVPTVTLDLTPDDAEKLVLASHKGSLQLLLRNIIDTAEVDSRGATIAKVISGAERPVVRVAAAPAQPAKRVARSVRKSASPSPPLSVTVEIIKGKEKTTKQFSE</sequence>
<dbReference type="InterPro" id="IPR017592">
    <property type="entry name" value="Pilus_assmbl_Flp-typ_CpaB"/>
</dbReference>
<dbReference type="Pfam" id="PF16976">
    <property type="entry name" value="RcpC"/>
    <property type="match status" value="1"/>
</dbReference>
<comment type="caution">
    <text evidence="2">The sequence shown here is derived from an EMBL/GenBank/DDBJ whole genome shotgun (WGS) entry which is preliminary data.</text>
</comment>
<dbReference type="EMBL" id="BSDS01000002">
    <property type="protein sequence ID" value="GLI38924.1"/>
    <property type="molecule type" value="Genomic_DNA"/>
</dbReference>
<evidence type="ECO:0000259" key="1">
    <source>
        <dbReference type="Pfam" id="PF16976"/>
    </source>
</evidence>
<dbReference type="InterPro" id="IPR031571">
    <property type="entry name" value="RcpC_dom"/>
</dbReference>
<keyword evidence="3" id="KW-1185">Reference proteome</keyword>
<reference evidence="2" key="1">
    <citation type="submission" date="2022-12" db="EMBL/GenBank/DDBJ databases">
        <title>Reference genome sequencing for broad-spectrum identification of bacterial and archaeal isolates by mass spectrometry.</title>
        <authorList>
            <person name="Sekiguchi Y."/>
            <person name="Tourlousse D.M."/>
        </authorList>
    </citation>
    <scope>NUCLEOTIDE SEQUENCE</scope>
    <source>
        <strain evidence="2">H2</strain>
    </source>
</reference>